<gene>
    <name evidence="15" type="ORF">D1224_10970</name>
</gene>
<organism evidence="15 16">
    <name type="scientific">Henriciella barbarensis</name>
    <dbReference type="NCBI Taxonomy" id="86342"/>
    <lineage>
        <taxon>Bacteria</taxon>
        <taxon>Pseudomonadati</taxon>
        <taxon>Pseudomonadota</taxon>
        <taxon>Alphaproteobacteria</taxon>
        <taxon>Hyphomonadales</taxon>
        <taxon>Hyphomonadaceae</taxon>
        <taxon>Henriciella</taxon>
    </lineage>
</organism>
<dbReference type="Gene3D" id="3.30.70.260">
    <property type="match status" value="1"/>
</dbReference>
<evidence type="ECO:0000256" key="5">
    <source>
        <dbReference type="ARBA" id="ARBA00013376"/>
    </source>
</evidence>
<dbReference type="GO" id="GO:0004412">
    <property type="term" value="F:homoserine dehydrogenase activity"/>
    <property type="evidence" value="ECO:0007669"/>
    <property type="project" value="UniProtKB-EC"/>
</dbReference>
<dbReference type="InterPro" id="IPR045865">
    <property type="entry name" value="ACT-like_dom_sf"/>
</dbReference>
<evidence type="ECO:0000256" key="12">
    <source>
        <dbReference type="PIRSR" id="PIRSR000098-2"/>
    </source>
</evidence>
<feature type="domain" description="ACT" evidence="14">
    <location>
        <begin position="347"/>
        <end position="423"/>
    </location>
</feature>
<evidence type="ECO:0000259" key="14">
    <source>
        <dbReference type="PROSITE" id="PS51671"/>
    </source>
</evidence>
<dbReference type="EMBL" id="QWGB01000007">
    <property type="protein sequence ID" value="RIJ22082.1"/>
    <property type="molecule type" value="Genomic_DNA"/>
</dbReference>
<evidence type="ECO:0000256" key="3">
    <source>
        <dbReference type="ARBA" id="ARBA00006753"/>
    </source>
</evidence>
<dbReference type="SUPFAM" id="SSF51735">
    <property type="entry name" value="NAD(P)-binding Rossmann-fold domains"/>
    <property type="match status" value="1"/>
</dbReference>
<keyword evidence="16" id="KW-1185">Reference proteome</keyword>
<dbReference type="InterPro" id="IPR005106">
    <property type="entry name" value="Asp/hSer_DH_NAD-bd"/>
</dbReference>
<dbReference type="PROSITE" id="PS01042">
    <property type="entry name" value="HOMOSER_DHGENASE"/>
    <property type="match status" value="1"/>
</dbReference>
<dbReference type="OrthoDB" id="9808167at2"/>
<accession>A0A399QX46</accession>
<dbReference type="CDD" id="cd04881">
    <property type="entry name" value="ACT_HSDH-Hom"/>
    <property type="match status" value="1"/>
</dbReference>
<dbReference type="PANTHER" id="PTHR43331:SF1">
    <property type="entry name" value="HOMOSERINE DEHYDROGENASE"/>
    <property type="match status" value="1"/>
</dbReference>
<feature type="active site" description="Proton donor" evidence="11">
    <location>
        <position position="203"/>
    </location>
</feature>
<comment type="pathway">
    <text evidence="1">Amino-acid biosynthesis; L-threonine biosynthesis; L-threonine from L-aspartate: step 3/5.</text>
</comment>
<keyword evidence="6" id="KW-0028">Amino-acid biosynthesis</keyword>
<dbReference type="Pfam" id="PF03447">
    <property type="entry name" value="NAD_binding_3"/>
    <property type="match status" value="1"/>
</dbReference>
<dbReference type="Proteomes" id="UP000265431">
    <property type="component" value="Unassembled WGS sequence"/>
</dbReference>
<protein>
    <recommendedName>
        <fullName evidence="5">Homoserine dehydrogenase</fullName>
        <ecNumber evidence="4">1.1.1.3</ecNumber>
    </recommendedName>
</protein>
<evidence type="ECO:0000313" key="16">
    <source>
        <dbReference type="Proteomes" id="UP000265431"/>
    </source>
</evidence>
<dbReference type="GO" id="GO:0050661">
    <property type="term" value="F:NADP binding"/>
    <property type="evidence" value="ECO:0007669"/>
    <property type="project" value="InterPro"/>
</dbReference>
<dbReference type="Gene3D" id="3.30.360.10">
    <property type="entry name" value="Dihydrodipicolinate Reductase, domain 2"/>
    <property type="match status" value="1"/>
</dbReference>
<evidence type="ECO:0000313" key="15">
    <source>
        <dbReference type="EMBL" id="RIJ22082.1"/>
    </source>
</evidence>
<keyword evidence="10" id="KW-0486">Methionine biosynthesis</keyword>
<dbReference type="InterPro" id="IPR036291">
    <property type="entry name" value="NAD(P)-bd_dom_sf"/>
</dbReference>
<dbReference type="EC" id="1.1.1.3" evidence="4"/>
<evidence type="ECO:0000256" key="11">
    <source>
        <dbReference type="PIRSR" id="PIRSR000098-1"/>
    </source>
</evidence>
<reference evidence="15 16" key="1">
    <citation type="submission" date="2018-08" db="EMBL/GenBank/DDBJ databases">
        <title>Henriciella mobilis sp. nov., isolated from seawater.</title>
        <authorList>
            <person name="Cheng H."/>
            <person name="Wu Y.-H."/>
            <person name="Xu X.-W."/>
            <person name="Guo L.-L."/>
        </authorList>
    </citation>
    <scope>NUCLEOTIDE SEQUENCE [LARGE SCALE GENOMIC DNA]</scope>
    <source>
        <strain evidence="15 16">CCUG66934</strain>
    </source>
</reference>
<evidence type="ECO:0000256" key="1">
    <source>
        <dbReference type="ARBA" id="ARBA00005056"/>
    </source>
</evidence>
<dbReference type="NCBIfam" id="NF004976">
    <property type="entry name" value="PRK06349.1"/>
    <property type="match status" value="1"/>
</dbReference>
<dbReference type="InterPro" id="IPR019811">
    <property type="entry name" value="HDH_CS"/>
</dbReference>
<dbReference type="Pfam" id="PF01842">
    <property type="entry name" value="ACT"/>
    <property type="match status" value="1"/>
</dbReference>
<feature type="binding site" evidence="12">
    <location>
        <position position="103"/>
    </location>
    <ligand>
        <name>NADPH</name>
        <dbReference type="ChEBI" id="CHEBI:57783"/>
    </ligand>
</feature>
<keyword evidence="8 12" id="KW-0521">NADP</keyword>
<dbReference type="FunFam" id="3.30.360.10:FF:000005">
    <property type="entry name" value="Homoserine dehydrogenase"/>
    <property type="match status" value="1"/>
</dbReference>
<dbReference type="Pfam" id="PF00742">
    <property type="entry name" value="Homoserine_dh"/>
    <property type="match status" value="1"/>
</dbReference>
<evidence type="ECO:0000256" key="10">
    <source>
        <dbReference type="ARBA" id="ARBA00023167"/>
    </source>
</evidence>
<sequence length="428" mass="44667">MKTLKLGIAGLGHVGCGLVDLVQRQENLRLPGQVEITGVTARNRSRNRPVETDSYRWFDDAAKLAADESVDVFVELIGGSDGPAKVAVETAIKSGKSVVTANKALIAMHGQALAELARENGVDLLFEAAVAGGVPIVRVLRDSLAGVEINRVTGILNGTCNFLLSEMLDTGKSYDTVLAEAQRLGFAEADPTLDVSGMDAAHKAAILAAIAFSADLDFSKVSVSGVDGVELLDLDLADRLGLRIKLIAEGKIAGDGVVCRVEPFALPKNHPLARINGSLNTVRVEGDPLGAVTLTGPGAGPGPTASAVMGDVAKLFNPIARPAFGHAEHHARRKFVVAEADETSAYFVRVKLMDKAGSLAELTEALAEAGVSIDKLLQDSSDEDGAAPIAIVTHLCSRTAISSARERLQSLASNVGTPQIMAIEASSE</sequence>
<proteinExistence type="inferred from homology"/>
<comment type="caution">
    <text evidence="15">The sequence shown here is derived from an EMBL/GenBank/DDBJ whole genome shotgun (WGS) entry which is preliminary data.</text>
</comment>
<dbReference type="InterPro" id="IPR002912">
    <property type="entry name" value="ACT_dom"/>
</dbReference>
<dbReference type="PROSITE" id="PS51671">
    <property type="entry name" value="ACT"/>
    <property type="match status" value="1"/>
</dbReference>
<feature type="binding site" evidence="12">
    <location>
        <position position="188"/>
    </location>
    <ligand>
        <name>L-homoserine</name>
        <dbReference type="ChEBI" id="CHEBI:57476"/>
    </ligand>
</feature>
<dbReference type="Gene3D" id="3.40.50.720">
    <property type="entry name" value="NAD(P)-binding Rossmann-like Domain"/>
    <property type="match status" value="1"/>
</dbReference>
<dbReference type="SUPFAM" id="SSF55347">
    <property type="entry name" value="Glyceraldehyde-3-phosphate dehydrogenase-like, C-terminal domain"/>
    <property type="match status" value="1"/>
</dbReference>
<dbReference type="GO" id="GO:0009086">
    <property type="term" value="P:methionine biosynthetic process"/>
    <property type="evidence" value="ECO:0007669"/>
    <property type="project" value="UniProtKB-KW"/>
</dbReference>
<evidence type="ECO:0000256" key="2">
    <source>
        <dbReference type="ARBA" id="ARBA00005062"/>
    </source>
</evidence>
<dbReference type="PIRSF" id="PIRSF000098">
    <property type="entry name" value="Homoser_dehydrog"/>
    <property type="match status" value="1"/>
</dbReference>
<feature type="binding site" evidence="12">
    <location>
        <begin position="9"/>
        <end position="16"/>
    </location>
    <ligand>
        <name>NADP(+)</name>
        <dbReference type="ChEBI" id="CHEBI:58349"/>
    </ligand>
</feature>
<dbReference type="InterPro" id="IPR016204">
    <property type="entry name" value="HDH"/>
</dbReference>
<evidence type="ECO:0000256" key="8">
    <source>
        <dbReference type="ARBA" id="ARBA00022857"/>
    </source>
</evidence>
<dbReference type="GO" id="GO:0009088">
    <property type="term" value="P:threonine biosynthetic process"/>
    <property type="evidence" value="ECO:0007669"/>
    <property type="project" value="UniProtKB-UniPathway"/>
</dbReference>
<evidence type="ECO:0000256" key="4">
    <source>
        <dbReference type="ARBA" id="ARBA00013213"/>
    </source>
</evidence>
<dbReference type="UniPathway" id="UPA00051">
    <property type="reaction ID" value="UER00465"/>
</dbReference>
<evidence type="ECO:0000256" key="9">
    <source>
        <dbReference type="ARBA" id="ARBA00023002"/>
    </source>
</evidence>
<keyword evidence="9 15" id="KW-0560">Oxidoreductase</keyword>
<dbReference type="InterPro" id="IPR001342">
    <property type="entry name" value="HDH_cat"/>
</dbReference>
<dbReference type="RefSeq" id="WP_119380003.1">
    <property type="nucleotide sequence ID" value="NZ_QWGB01000007.1"/>
</dbReference>
<name>A0A399QX46_9PROT</name>
<comment type="similarity">
    <text evidence="3 13">Belongs to the homoserine dehydrogenase family.</text>
</comment>
<evidence type="ECO:0000256" key="7">
    <source>
        <dbReference type="ARBA" id="ARBA00022697"/>
    </source>
</evidence>
<evidence type="ECO:0000256" key="6">
    <source>
        <dbReference type="ARBA" id="ARBA00022605"/>
    </source>
</evidence>
<evidence type="ECO:0000256" key="13">
    <source>
        <dbReference type="RuleBase" id="RU004171"/>
    </source>
</evidence>
<dbReference type="SUPFAM" id="SSF55021">
    <property type="entry name" value="ACT-like"/>
    <property type="match status" value="1"/>
</dbReference>
<comment type="pathway">
    <text evidence="2">Amino-acid biosynthesis; L-methionine biosynthesis via de novo pathway; L-homoserine from L-aspartate: step 3/3.</text>
</comment>
<dbReference type="PANTHER" id="PTHR43331">
    <property type="entry name" value="HOMOSERINE DEHYDROGENASE"/>
    <property type="match status" value="1"/>
</dbReference>
<keyword evidence="7" id="KW-0791">Threonine biosynthesis</keyword>
<dbReference type="AlphaFoldDB" id="A0A399QX46"/>
<dbReference type="UniPathway" id="UPA00050">
    <property type="reaction ID" value="UER00063"/>
</dbReference>